<feature type="transmembrane region" description="Helical" evidence="2">
    <location>
        <begin position="15"/>
        <end position="33"/>
    </location>
</feature>
<reference evidence="4" key="1">
    <citation type="journal article" date="2019" name="Int. J. Syst. Evol. Microbiol.">
        <title>The Global Catalogue of Microorganisms (GCM) 10K type strain sequencing project: providing services to taxonomists for standard genome sequencing and annotation.</title>
        <authorList>
            <consortium name="The Broad Institute Genomics Platform"/>
            <consortium name="The Broad Institute Genome Sequencing Center for Infectious Disease"/>
            <person name="Wu L."/>
            <person name="Ma J."/>
        </authorList>
    </citation>
    <scope>NUCLEOTIDE SEQUENCE [LARGE SCALE GENOMIC DNA]</scope>
    <source>
        <strain evidence="4">JCM 4738</strain>
    </source>
</reference>
<evidence type="ECO:0008006" key="5">
    <source>
        <dbReference type="Google" id="ProtNLM"/>
    </source>
</evidence>
<evidence type="ECO:0000256" key="1">
    <source>
        <dbReference type="SAM" id="MobiDB-lite"/>
    </source>
</evidence>
<dbReference type="EMBL" id="BMVP01000002">
    <property type="protein sequence ID" value="GHB47014.1"/>
    <property type="molecule type" value="Genomic_DNA"/>
</dbReference>
<evidence type="ECO:0000313" key="4">
    <source>
        <dbReference type="Proteomes" id="UP000642673"/>
    </source>
</evidence>
<dbReference type="Proteomes" id="UP000642673">
    <property type="component" value="Unassembled WGS sequence"/>
</dbReference>
<accession>A0ABQ3EMI1</accession>
<sequence length="319" mass="33234">MSPTDHSSPRRRRPLLKIAGLLVLLALGGYLVVQYESNGGGGAPHCTAGAPGEQSGAGTYEMSPEQAGNAATIAAVGVAKGVPDRAVTIALATAMQESGLRNLDHGDRDSLGLFQQRPSQGWGTPQEIRDPVYAAGIFYDRLLEVRGWARLPLTEAAQEVQLSGFPQAYAKHEPNATVLTAAFAGGGSVVCGGPAPTGPGRPEQVRAELERIFGKQVRVEAAAAPSPAKQGAGAPEAEITVGQPQGSADAAFRRARVVAYWAVAHSGDMGIARVSYASRGWTAGEAQGKWQQERAGSSRSGAPGTHTAQADEVRIFVHR</sequence>
<keyword evidence="4" id="KW-1185">Reference proteome</keyword>
<keyword evidence="2" id="KW-1133">Transmembrane helix</keyword>
<proteinExistence type="predicted"/>
<evidence type="ECO:0000313" key="3">
    <source>
        <dbReference type="EMBL" id="GHB47014.1"/>
    </source>
</evidence>
<organism evidence="3 4">
    <name type="scientific">Streptomyces cirratus</name>
    <dbReference type="NCBI Taxonomy" id="68187"/>
    <lineage>
        <taxon>Bacteria</taxon>
        <taxon>Bacillati</taxon>
        <taxon>Actinomycetota</taxon>
        <taxon>Actinomycetes</taxon>
        <taxon>Kitasatosporales</taxon>
        <taxon>Streptomycetaceae</taxon>
        <taxon>Streptomyces</taxon>
    </lineage>
</organism>
<keyword evidence="2" id="KW-0812">Transmembrane</keyword>
<evidence type="ECO:0000256" key="2">
    <source>
        <dbReference type="SAM" id="Phobius"/>
    </source>
</evidence>
<protein>
    <recommendedName>
        <fullName evidence="5">Heavy metal transporter</fullName>
    </recommendedName>
</protein>
<gene>
    <name evidence="3" type="ORF">GCM10010347_15870</name>
</gene>
<comment type="caution">
    <text evidence="3">The sequence shown here is derived from an EMBL/GenBank/DDBJ whole genome shotgun (WGS) entry which is preliminary data.</text>
</comment>
<feature type="region of interest" description="Disordered" evidence="1">
    <location>
        <begin position="286"/>
        <end position="311"/>
    </location>
</feature>
<dbReference type="RefSeq" id="WP_229873454.1">
    <property type="nucleotide sequence ID" value="NZ_BMVP01000002.1"/>
</dbReference>
<keyword evidence="2" id="KW-0472">Membrane</keyword>
<name>A0ABQ3EMI1_9ACTN</name>